<feature type="compositionally biased region" description="Low complexity" evidence="1">
    <location>
        <begin position="90"/>
        <end position="107"/>
    </location>
</feature>
<dbReference type="RefSeq" id="WP_114368409.1">
    <property type="nucleotide sequence ID" value="NZ_QPEX01000011.1"/>
</dbReference>
<protein>
    <submittedName>
        <fullName evidence="3">Uncharacterized protein</fullName>
    </submittedName>
</protein>
<name>A0A368KTL4_9BACT</name>
<feature type="transmembrane region" description="Helical" evidence="2">
    <location>
        <begin position="217"/>
        <end position="247"/>
    </location>
</feature>
<accession>A0A368KTL4</accession>
<keyword evidence="2" id="KW-1133">Transmembrane helix</keyword>
<evidence type="ECO:0000313" key="3">
    <source>
        <dbReference type="EMBL" id="RCS52985.1"/>
    </source>
</evidence>
<sequence length="265" mass="29354">MPLSFRCETCRRSIRVPDGSEGKLTRCPDCFSILLVPFQSPSQPGFKDNKPTELEESEDPLGIAGKYESRWEPDYSPSTSTETAAANHYSPPGANPAPNSTPSNNPFADHKEPLYSSEAVASNDQSFDELDNIDHVSAARSCRTVATIAGGLMVICGLMTALIFLGVLANLLKMTFGMSQDLETILKLAGELAMSFAHVATIVFLNNARTTRNFNLARLGFIMAMIPIFNLTWCVVFPLPIWGLIVLHRPEVRWTFENHWERVTE</sequence>
<evidence type="ECO:0000313" key="4">
    <source>
        <dbReference type="Proteomes" id="UP000253562"/>
    </source>
</evidence>
<dbReference type="EMBL" id="QPEX01000011">
    <property type="protein sequence ID" value="RCS52985.1"/>
    <property type="molecule type" value="Genomic_DNA"/>
</dbReference>
<dbReference type="Proteomes" id="UP000253562">
    <property type="component" value="Unassembled WGS sequence"/>
</dbReference>
<dbReference type="OrthoDB" id="292474at2"/>
<evidence type="ECO:0000256" key="1">
    <source>
        <dbReference type="SAM" id="MobiDB-lite"/>
    </source>
</evidence>
<dbReference type="AlphaFoldDB" id="A0A368KTL4"/>
<comment type="caution">
    <text evidence="3">The sequence shown here is derived from an EMBL/GenBank/DDBJ whole genome shotgun (WGS) entry which is preliminary data.</text>
</comment>
<evidence type="ECO:0000256" key="2">
    <source>
        <dbReference type="SAM" id="Phobius"/>
    </source>
</evidence>
<keyword evidence="2" id="KW-0472">Membrane</keyword>
<reference evidence="3 4" key="1">
    <citation type="submission" date="2018-07" db="EMBL/GenBank/DDBJ databases">
        <title>Comparative genomes isolates from brazilian mangrove.</title>
        <authorList>
            <person name="De Araujo J.E."/>
            <person name="Taketani R.G."/>
            <person name="Silva M.C.P."/>
            <person name="Lourenco M.V."/>
            <person name="Oliveira V.M."/>
            <person name="Andreote F.D."/>
        </authorList>
    </citation>
    <scope>NUCLEOTIDE SEQUENCE [LARGE SCALE GENOMIC DNA]</scope>
    <source>
        <strain evidence="3 4">HEX PRIS-MGV</strain>
    </source>
</reference>
<keyword evidence="2" id="KW-0812">Transmembrane</keyword>
<feature type="region of interest" description="Disordered" evidence="1">
    <location>
        <begin position="41"/>
        <end position="111"/>
    </location>
</feature>
<feature type="transmembrane region" description="Helical" evidence="2">
    <location>
        <begin position="148"/>
        <end position="172"/>
    </location>
</feature>
<feature type="transmembrane region" description="Helical" evidence="2">
    <location>
        <begin position="184"/>
        <end position="205"/>
    </location>
</feature>
<proteinExistence type="predicted"/>
<gene>
    <name evidence="3" type="ORF">DTL42_09230</name>
</gene>
<organism evidence="3 4">
    <name type="scientific">Bremerella cremea</name>
    <dbReference type="NCBI Taxonomy" id="1031537"/>
    <lineage>
        <taxon>Bacteria</taxon>
        <taxon>Pseudomonadati</taxon>
        <taxon>Planctomycetota</taxon>
        <taxon>Planctomycetia</taxon>
        <taxon>Pirellulales</taxon>
        <taxon>Pirellulaceae</taxon>
        <taxon>Bremerella</taxon>
    </lineage>
</organism>